<dbReference type="InterPro" id="IPR003838">
    <property type="entry name" value="ABC3_permease_C"/>
</dbReference>
<keyword evidence="3 6" id="KW-0812">Transmembrane</keyword>
<dbReference type="InterPro" id="IPR025857">
    <property type="entry name" value="MacB_PCD"/>
</dbReference>
<reference evidence="9 10" key="1">
    <citation type="submission" date="2016-01" db="EMBL/GenBank/DDBJ databases">
        <title>Genome sequencing of Roseivirga echinicomitans KMM 6058.</title>
        <authorList>
            <person name="Selvaratnam C."/>
            <person name="Thevarajoo S."/>
            <person name="Goh K.M."/>
            <person name="Ee R."/>
            <person name="Chan K.-G."/>
            <person name="Chong C.S."/>
        </authorList>
    </citation>
    <scope>NUCLEOTIDE SEQUENCE [LARGE SCALE GENOMIC DNA]</scope>
    <source>
        <strain evidence="9 10">KMM 6058</strain>
    </source>
</reference>
<feature type="transmembrane region" description="Helical" evidence="6">
    <location>
        <begin position="738"/>
        <end position="762"/>
    </location>
</feature>
<evidence type="ECO:0000259" key="8">
    <source>
        <dbReference type="Pfam" id="PF12704"/>
    </source>
</evidence>
<evidence type="ECO:0000313" key="9">
    <source>
        <dbReference type="EMBL" id="KYG73182.1"/>
    </source>
</evidence>
<dbReference type="STRING" id="296218.AWN68_10890"/>
<evidence type="ECO:0000256" key="3">
    <source>
        <dbReference type="ARBA" id="ARBA00022692"/>
    </source>
</evidence>
<feature type="transmembrane region" description="Helical" evidence="6">
    <location>
        <begin position="429"/>
        <end position="452"/>
    </location>
</feature>
<accession>A0A150X3L8</accession>
<dbReference type="PANTHER" id="PTHR30572">
    <property type="entry name" value="MEMBRANE COMPONENT OF TRANSPORTER-RELATED"/>
    <property type="match status" value="1"/>
</dbReference>
<dbReference type="Pfam" id="PF12704">
    <property type="entry name" value="MacB_PCD"/>
    <property type="match status" value="2"/>
</dbReference>
<feature type="transmembrane region" description="Helical" evidence="6">
    <location>
        <begin position="291"/>
        <end position="310"/>
    </location>
</feature>
<dbReference type="EMBL" id="LRDB01000050">
    <property type="protein sequence ID" value="KYG73182.1"/>
    <property type="molecule type" value="Genomic_DNA"/>
</dbReference>
<evidence type="ECO:0000256" key="6">
    <source>
        <dbReference type="SAM" id="Phobius"/>
    </source>
</evidence>
<dbReference type="Pfam" id="PF02687">
    <property type="entry name" value="FtsX"/>
    <property type="match status" value="2"/>
</dbReference>
<dbReference type="InterPro" id="IPR050250">
    <property type="entry name" value="Macrolide_Exporter_MacB"/>
</dbReference>
<feature type="transmembrane region" description="Helical" evidence="6">
    <location>
        <begin position="384"/>
        <end position="417"/>
    </location>
</feature>
<keyword evidence="4 6" id="KW-1133">Transmembrane helix</keyword>
<gene>
    <name evidence="9" type="ORF">AWN68_10890</name>
</gene>
<sequence length="820" mass="91154">MQNFSYAIRVLLRNKFYSFLNIFGLAVGLAVAIIILLYVQNDMSFDKHHEKYDQIYRVESKFRIPPKDDEFALSSFVIAEMMKEEYPEIQNFARFMGAGRQLFRIGDKNIYQDNLYFADSSTFSMFTHEFIEGNPKTALVEPRSIVLTETAAKRIFGNADAMGQLIETDANNIKVTGIIKDLPDNVHLTFEGLISMTTITSGQPVPTSDQKAGQLWNVSLYSYVMLPKNYDVKDIYNKFPDFFEKYMKPLVLQAGLGDAGFSPRLMPLADIHFNSKVQYDLPTGNLTYTRAFTAIGIFILLLASINYMNLATARATNRSKEVGVRKVLGSSRGKLRGQFLSESVIITFFSLMLAILIVNILIHGTNLNTLLGKDLQLNFFDNPLLLFGSLSVAVIIGLFSGIYPAFYLSAISVLVAMKGSVKSGPKSVFLRKVLVAFQFFISIAVVITTLLMNNQIDFLRNKDLGFNKDNVVLIPLQDTSIVNRMEFIKAELTQNPNIVGVTDAFGVGRGGGNVGNSLLGAGRRLLSISDNESNITQDTYNVLTVGKDYFKTMDIEIVEGRDFDENMPTDITQGVIVNQAVVDLMGWTDPIGQTVSPIGLPEPTKVIGVVKDFNAFSLHVKVEPTAIYRYQLQNAGAQGLPTLMVHVSEGAVGPTVKFLESKFSELDPNHPFEYEFLDQQAEALYRGDQRQNKLTGILSYICILISCLGLLGLSSFTTATRIKEIGVRKVLGATVPQLVFMIFKDIMILVLIGFVLAAPAAYWLINDWLDVFAYRMNLQEVILLAAGMSGVLALVISFLTVSFHSLKAANQNPVKALRYE</sequence>
<protein>
    <recommendedName>
        <fullName evidence="11">ABC transporter permease</fullName>
    </recommendedName>
</protein>
<feature type="transmembrane region" description="Helical" evidence="6">
    <location>
        <begin position="697"/>
        <end position="717"/>
    </location>
</feature>
<name>A0A150X3L8_9BACT</name>
<feature type="domain" description="ABC3 transporter permease C-terminal" evidence="7">
    <location>
        <begin position="697"/>
        <end position="813"/>
    </location>
</feature>
<feature type="transmembrane region" description="Helical" evidence="6">
    <location>
        <begin position="16"/>
        <end position="39"/>
    </location>
</feature>
<feature type="domain" description="MacB-like periplasmic core" evidence="8">
    <location>
        <begin position="520"/>
        <end position="651"/>
    </location>
</feature>
<comment type="caution">
    <text evidence="9">The sequence shown here is derived from an EMBL/GenBank/DDBJ whole genome shotgun (WGS) entry which is preliminary data.</text>
</comment>
<feature type="transmembrane region" description="Helical" evidence="6">
    <location>
        <begin position="344"/>
        <end position="364"/>
    </location>
</feature>
<dbReference type="Proteomes" id="UP000075615">
    <property type="component" value="Unassembled WGS sequence"/>
</dbReference>
<evidence type="ECO:0000256" key="5">
    <source>
        <dbReference type="ARBA" id="ARBA00023136"/>
    </source>
</evidence>
<keyword evidence="5 6" id="KW-0472">Membrane</keyword>
<dbReference type="GO" id="GO:0005886">
    <property type="term" value="C:plasma membrane"/>
    <property type="evidence" value="ECO:0007669"/>
    <property type="project" value="UniProtKB-SubCell"/>
</dbReference>
<comment type="subcellular location">
    <subcellularLocation>
        <location evidence="1">Cell membrane</location>
        <topology evidence="1">Multi-pass membrane protein</topology>
    </subcellularLocation>
</comment>
<dbReference type="PANTHER" id="PTHR30572:SF18">
    <property type="entry name" value="ABC-TYPE MACROLIDE FAMILY EXPORT SYSTEM PERMEASE COMPONENT 2"/>
    <property type="match status" value="1"/>
</dbReference>
<evidence type="ECO:0000259" key="7">
    <source>
        <dbReference type="Pfam" id="PF02687"/>
    </source>
</evidence>
<evidence type="ECO:0000256" key="2">
    <source>
        <dbReference type="ARBA" id="ARBA00022475"/>
    </source>
</evidence>
<dbReference type="OrthoDB" id="5933722at2"/>
<keyword evidence="10" id="KW-1185">Reference proteome</keyword>
<organism evidence="9 10">
    <name type="scientific">Roseivirga echinicomitans</name>
    <dbReference type="NCBI Taxonomy" id="296218"/>
    <lineage>
        <taxon>Bacteria</taxon>
        <taxon>Pseudomonadati</taxon>
        <taxon>Bacteroidota</taxon>
        <taxon>Cytophagia</taxon>
        <taxon>Cytophagales</taxon>
        <taxon>Roseivirgaceae</taxon>
        <taxon>Roseivirga</taxon>
    </lineage>
</organism>
<feature type="domain" description="ABC3 transporter permease C-terminal" evidence="7">
    <location>
        <begin position="295"/>
        <end position="412"/>
    </location>
</feature>
<dbReference type="RefSeq" id="WP_068418370.1">
    <property type="nucleotide sequence ID" value="NZ_LRDB01000050.1"/>
</dbReference>
<dbReference type="GO" id="GO:0022857">
    <property type="term" value="F:transmembrane transporter activity"/>
    <property type="evidence" value="ECO:0007669"/>
    <property type="project" value="TreeGrafter"/>
</dbReference>
<feature type="domain" description="MacB-like periplasmic core" evidence="8">
    <location>
        <begin position="18"/>
        <end position="199"/>
    </location>
</feature>
<keyword evidence="2" id="KW-1003">Cell membrane</keyword>
<evidence type="ECO:0000313" key="10">
    <source>
        <dbReference type="Proteomes" id="UP000075615"/>
    </source>
</evidence>
<evidence type="ECO:0000256" key="1">
    <source>
        <dbReference type="ARBA" id="ARBA00004651"/>
    </source>
</evidence>
<evidence type="ECO:0008006" key="11">
    <source>
        <dbReference type="Google" id="ProtNLM"/>
    </source>
</evidence>
<feature type="transmembrane region" description="Helical" evidence="6">
    <location>
        <begin position="782"/>
        <end position="803"/>
    </location>
</feature>
<evidence type="ECO:0000256" key="4">
    <source>
        <dbReference type="ARBA" id="ARBA00022989"/>
    </source>
</evidence>
<dbReference type="AlphaFoldDB" id="A0A150X3L8"/>
<proteinExistence type="predicted"/>